<dbReference type="CDD" id="cd06261">
    <property type="entry name" value="TM_PBP2"/>
    <property type="match status" value="1"/>
</dbReference>
<keyword evidence="2 7" id="KW-0813">Transport</keyword>
<feature type="transmembrane region" description="Helical" evidence="7">
    <location>
        <begin position="231"/>
        <end position="253"/>
    </location>
</feature>
<dbReference type="PROSITE" id="PS50928">
    <property type="entry name" value="ABC_TM1"/>
    <property type="match status" value="1"/>
</dbReference>
<dbReference type="AlphaFoldDB" id="A0A2P8E500"/>
<comment type="similarity">
    <text evidence="7">Belongs to the binding-protein-dependent transport system permease family.</text>
</comment>
<protein>
    <submittedName>
        <fullName evidence="9">Carbohydrate ABC transporter membrane protein 2 (CUT1 family)</fullName>
    </submittedName>
</protein>
<keyword evidence="10" id="KW-1185">Reference proteome</keyword>
<comment type="subcellular location">
    <subcellularLocation>
        <location evidence="1 7">Cell membrane</location>
        <topology evidence="1 7">Multi-pass membrane protein</topology>
    </subcellularLocation>
</comment>
<feature type="transmembrane region" description="Helical" evidence="7">
    <location>
        <begin position="173"/>
        <end position="198"/>
    </location>
</feature>
<keyword evidence="4 7" id="KW-0812">Transmembrane</keyword>
<proteinExistence type="inferred from homology"/>
<keyword evidence="5 7" id="KW-1133">Transmembrane helix</keyword>
<dbReference type="SUPFAM" id="SSF161098">
    <property type="entry name" value="MetI-like"/>
    <property type="match status" value="1"/>
</dbReference>
<feature type="transmembrane region" description="Helical" evidence="7">
    <location>
        <begin position="130"/>
        <end position="152"/>
    </location>
</feature>
<evidence type="ECO:0000256" key="1">
    <source>
        <dbReference type="ARBA" id="ARBA00004651"/>
    </source>
</evidence>
<feature type="domain" description="ABC transmembrane type-1" evidence="8">
    <location>
        <begin position="62"/>
        <end position="254"/>
    </location>
</feature>
<dbReference type="Gene3D" id="1.10.3720.10">
    <property type="entry name" value="MetI-like"/>
    <property type="match status" value="1"/>
</dbReference>
<dbReference type="InterPro" id="IPR000515">
    <property type="entry name" value="MetI-like"/>
</dbReference>
<dbReference type="InterPro" id="IPR035906">
    <property type="entry name" value="MetI-like_sf"/>
</dbReference>
<evidence type="ECO:0000259" key="8">
    <source>
        <dbReference type="PROSITE" id="PS50928"/>
    </source>
</evidence>
<keyword evidence="3" id="KW-1003">Cell membrane</keyword>
<evidence type="ECO:0000256" key="6">
    <source>
        <dbReference type="ARBA" id="ARBA00023136"/>
    </source>
</evidence>
<dbReference type="GO" id="GO:0005886">
    <property type="term" value="C:plasma membrane"/>
    <property type="evidence" value="ECO:0007669"/>
    <property type="project" value="UniProtKB-SubCell"/>
</dbReference>
<feature type="transmembrane region" description="Helical" evidence="7">
    <location>
        <begin position="66"/>
        <end position="87"/>
    </location>
</feature>
<dbReference type="Pfam" id="PF00528">
    <property type="entry name" value="BPD_transp_1"/>
    <property type="match status" value="1"/>
</dbReference>
<comment type="caution">
    <text evidence="9">The sequence shown here is derived from an EMBL/GenBank/DDBJ whole genome shotgun (WGS) entry which is preliminary data.</text>
</comment>
<dbReference type="PANTHER" id="PTHR43744">
    <property type="entry name" value="ABC TRANSPORTER PERMEASE PROTEIN MG189-RELATED-RELATED"/>
    <property type="match status" value="1"/>
</dbReference>
<feature type="transmembrane region" description="Helical" evidence="7">
    <location>
        <begin position="94"/>
        <end position="118"/>
    </location>
</feature>
<name>A0A2P8E500_9ACTN</name>
<reference evidence="9 10" key="1">
    <citation type="submission" date="2018-03" db="EMBL/GenBank/DDBJ databases">
        <title>Genomic Encyclopedia of Archaeal and Bacterial Type Strains, Phase II (KMG-II): from individual species to whole genera.</title>
        <authorList>
            <person name="Goeker M."/>
        </authorList>
    </citation>
    <scope>NUCLEOTIDE SEQUENCE [LARGE SCALE GENOMIC DNA]</scope>
    <source>
        <strain evidence="9 10">DSM 45211</strain>
    </source>
</reference>
<evidence type="ECO:0000256" key="2">
    <source>
        <dbReference type="ARBA" id="ARBA00022448"/>
    </source>
</evidence>
<evidence type="ECO:0000256" key="7">
    <source>
        <dbReference type="RuleBase" id="RU363032"/>
    </source>
</evidence>
<evidence type="ECO:0000256" key="3">
    <source>
        <dbReference type="ARBA" id="ARBA00022475"/>
    </source>
</evidence>
<keyword evidence="6 7" id="KW-0472">Membrane</keyword>
<organism evidence="9 10">
    <name type="scientific">Haloactinopolyspora alba</name>
    <dbReference type="NCBI Taxonomy" id="648780"/>
    <lineage>
        <taxon>Bacteria</taxon>
        <taxon>Bacillati</taxon>
        <taxon>Actinomycetota</taxon>
        <taxon>Actinomycetes</taxon>
        <taxon>Jiangellales</taxon>
        <taxon>Jiangellaceae</taxon>
        <taxon>Haloactinopolyspora</taxon>
    </lineage>
</organism>
<evidence type="ECO:0000256" key="5">
    <source>
        <dbReference type="ARBA" id="ARBA00022989"/>
    </source>
</evidence>
<dbReference type="GO" id="GO:0055085">
    <property type="term" value="P:transmembrane transport"/>
    <property type="evidence" value="ECO:0007669"/>
    <property type="project" value="InterPro"/>
</dbReference>
<dbReference type="EMBL" id="PYGE01000005">
    <property type="protein sequence ID" value="PSL04548.1"/>
    <property type="molecule type" value="Genomic_DNA"/>
</dbReference>
<gene>
    <name evidence="9" type="ORF">CLV30_10511</name>
</gene>
<sequence length="268" mass="28662">MLLRYLAIAVIGLLMAVPLLFMLSGSLKSAAEVSQFPPSLLPSVPIWQNFADAWEFLTPRVVVNSFIFAFGVILVQLAISIPAAFALAKIPFRWTGLILGVLIIPHFVPGNLSLIPLYVITNELGLLNTYAGMILPIGGQCAFAVLLFRQFFVTLPKGLTDAARLDGAGWFRVLTSITMPLAGPAMATYCSVTFLTAWNMYIWPLLAAPDPAHRVLNVALAPLASGSNVQISPAVALAGAVIAMLPVLLVFVVSQKWYVKGVAGTGID</sequence>
<dbReference type="Proteomes" id="UP000243528">
    <property type="component" value="Unassembled WGS sequence"/>
</dbReference>
<accession>A0A2P8E500</accession>
<evidence type="ECO:0000313" key="10">
    <source>
        <dbReference type="Proteomes" id="UP000243528"/>
    </source>
</evidence>
<evidence type="ECO:0000256" key="4">
    <source>
        <dbReference type="ARBA" id="ARBA00022692"/>
    </source>
</evidence>
<dbReference type="PANTHER" id="PTHR43744:SF12">
    <property type="entry name" value="ABC TRANSPORTER PERMEASE PROTEIN MG189-RELATED"/>
    <property type="match status" value="1"/>
</dbReference>
<evidence type="ECO:0000313" key="9">
    <source>
        <dbReference type="EMBL" id="PSL04548.1"/>
    </source>
</evidence>